<evidence type="ECO:0000313" key="2">
    <source>
        <dbReference type="EMBL" id="SDW92423.1"/>
    </source>
</evidence>
<sequence length="117" mass="14181">MSEEAVIFIFRKILIPFSILFSFYRVYKNKKVTLRTMFSYVLYLYLVFSKTYPSSHRIHYDIIDKLLILVLYPIGFLKLSLSFFKVKTEDIDKEKNKYIAILIFFVIVEFLFIFNIF</sequence>
<dbReference type="RefSeq" id="WP_093752266.1">
    <property type="nucleotide sequence ID" value="NZ_BSYN01000007.1"/>
</dbReference>
<feature type="transmembrane region" description="Helical" evidence="1">
    <location>
        <begin position="66"/>
        <end position="86"/>
    </location>
</feature>
<protein>
    <submittedName>
        <fullName evidence="2">Uncharacterized protein</fullName>
    </submittedName>
</protein>
<keyword evidence="1" id="KW-0812">Transmembrane</keyword>
<keyword evidence="1" id="KW-1133">Transmembrane helix</keyword>
<gene>
    <name evidence="2" type="ORF">SAMN05660923_01446</name>
</gene>
<feature type="transmembrane region" description="Helical" evidence="1">
    <location>
        <begin position="98"/>
        <end position="116"/>
    </location>
</feature>
<evidence type="ECO:0000256" key="1">
    <source>
        <dbReference type="SAM" id="Phobius"/>
    </source>
</evidence>
<dbReference type="EMBL" id="FNNG01000005">
    <property type="protein sequence ID" value="SDW92423.1"/>
    <property type="molecule type" value="Genomic_DNA"/>
</dbReference>
<accession>A0A1H2XHR5</accession>
<keyword evidence="3" id="KW-1185">Reference proteome</keyword>
<organism evidence="2 3">
    <name type="scientific">Tepidimicrobium xylanilyticum</name>
    <dbReference type="NCBI Taxonomy" id="1123352"/>
    <lineage>
        <taxon>Bacteria</taxon>
        <taxon>Bacillati</taxon>
        <taxon>Bacillota</taxon>
        <taxon>Tissierellia</taxon>
        <taxon>Tissierellales</taxon>
        <taxon>Tepidimicrobiaceae</taxon>
        <taxon>Tepidimicrobium</taxon>
    </lineage>
</organism>
<reference evidence="2 3" key="1">
    <citation type="submission" date="2016-10" db="EMBL/GenBank/DDBJ databases">
        <authorList>
            <person name="de Groot N.N."/>
        </authorList>
    </citation>
    <scope>NUCLEOTIDE SEQUENCE [LARGE SCALE GENOMIC DNA]</scope>
    <source>
        <strain evidence="2 3">DSM 23310</strain>
    </source>
</reference>
<keyword evidence="1" id="KW-0472">Membrane</keyword>
<dbReference type="Proteomes" id="UP000198828">
    <property type="component" value="Unassembled WGS sequence"/>
</dbReference>
<dbReference type="AlphaFoldDB" id="A0A1H2XHR5"/>
<name>A0A1H2XHR5_9FIRM</name>
<proteinExistence type="predicted"/>
<feature type="transmembrane region" description="Helical" evidence="1">
    <location>
        <begin position="6"/>
        <end position="24"/>
    </location>
</feature>
<evidence type="ECO:0000313" key="3">
    <source>
        <dbReference type="Proteomes" id="UP000198828"/>
    </source>
</evidence>